<protein>
    <submittedName>
        <fullName evidence="2">Uncharacterized protein</fullName>
    </submittedName>
</protein>
<name>A0A8K0CG48_IGNLU</name>
<dbReference type="EMBL" id="VTPC01086832">
    <property type="protein sequence ID" value="KAF2886689.1"/>
    <property type="molecule type" value="Genomic_DNA"/>
</dbReference>
<feature type="region of interest" description="Disordered" evidence="1">
    <location>
        <begin position="20"/>
        <end position="53"/>
    </location>
</feature>
<proteinExistence type="predicted"/>
<evidence type="ECO:0000256" key="1">
    <source>
        <dbReference type="SAM" id="MobiDB-lite"/>
    </source>
</evidence>
<comment type="caution">
    <text evidence="2">The sequence shown here is derived from an EMBL/GenBank/DDBJ whole genome shotgun (WGS) entry which is preliminary data.</text>
</comment>
<gene>
    <name evidence="2" type="ORF">ILUMI_19484</name>
</gene>
<sequence>MDIKDQAWLEASISVHTWSTNAGSKSGRPSKRFAELSDRSKRRKTAEMGRQVPANQLTYAASNSQRTSGNTDASKIIKAITASPTQTGFGKSSCANTSRRFFSDPEATAEITGIDLTIIQKLKIILEFLSSVHKIDEIKFIEFVKETAMHPMSSTLHKILVHAATVTKHAIIPIGQMSEEAAEARSKHVRFYRQDYARKFSRTLCNKDVLNRLLLTSDPFLSLTRKRQTHKSTQPFSSKTMNLLLQKRP</sequence>
<dbReference type="AlphaFoldDB" id="A0A8K0CG48"/>
<accession>A0A8K0CG48</accession>
<keyword evidence="3" id="KW-1185">Reference proteome</keyword>
<dbReference type="OrthoDB" id="6750366at2759"/>
<organism evidence="2 3">
    <name type="scientific">Ignelater luminosus</name>
    <name type="common">Cucubano</name>
    <name type="synonym">Pyrophorus luminosus</name>
    <dbReference type="NCBI Taxonomy" id="2038154"/>
    <lineage>
        <taxon>Eukaryota</taxon>
        <taxon>Metazoa</taxon>
        <taxon>Ecdysozoa</taxon>
        <taxon>Arthropoda</taxon>
        <taxon>Hexapoda</taxon>
        <taxon>Insecta</taxon>
        <taxon>Pterygota</taxon>
        <taxon>Neoptera</taxon>
        <taxon>Endopterygota</taxon>
        <taxon>Coleoptera</taxon>
        <taxon>Polyphaga</taxon>
        <taxon>Elateriformia</taxon>
        <taxon>Elateroidea</taxon>
        <taxon>Elateridae</taxon>
        <taxon>Agrypninae</taxon>
        <taxon>Pyrophorini</taxon>
        <taxon>Ignelater</taxon>
    </lineage>
</organism>
<dbReference type="Proteomes" id="UP000801492">
    <property type="component" value="Unassembled WGS sequence"/>
</dbReference>
<feature type="compositionally biased region" description="Polar residues" evidence="1">
    <location>
        <begin position="231"/>
        <end position="243"/>
    </location>
</feature>
<reference evidence="2" key="1">
    <citation type="submission" date="2019-08" db="EMBL/GenBank/DDBJ databases">
        <title>The genome of the North American firefly Photinus pyralis.</title>
        <authorList>
            <consortium name="Photinus pyralis genome working group"/>
            <person name="Fallon T.R."/>
            <person name="Sander Lower S.E."/>
            <person name="Weng J.-K."/>
        </authorList>
    </citation>
    <scope>NUCLEOTIDE SEQUENCE</scope>
    <source>
        <strain evidence="2">TRF0915ILg1</strain>
        <tissue evidence="2">Whole body</tissue>
    </source>
</reference>
<evidence type="ECO:0000313" key="2">
    <source>
        <dbReference type="EMBL" id="KAF2886689.1"/>
    </source>
</evidence>
<evidence type="ECO:0000313" key="3">
    <source>
        <dbReference type="Proteomes" id="UP000801492"/>
    </source>
</evidence>
<feature type="region of interest" description="Disordered" evidence="1">
    <location>
        <begin position="226"/>
        <end position="249"/>
    </location>
</feature>